<dbReference type="SMART" id="SM01059">
    <property type="entry name" value="CAT"/>
    <property type="match status" value="1"/>
</dbReference>
<dbReference type="Gene3D" id="3.30.559.10">
    <property type="entry name" value="Chloramphenicol acetyltransferase-like domain"/>
    <property type="match status" value="1"/>
</dbReference>
<dbReference type="InterPro" id="IPR001707">
    <property type="entry name" value="Cmp_AcTrfase"/>
</dbReference>
<organism evidence="2 3">
    <name type="scientific">Emergencia timonensis</name>
    <dbReference type="NCBI Taxonomy" id="1776384"/>
    <lineage>
        <taxon>Bacteria</taxon>
        <taxon>Bacillati</taxon>
        <taxon>Bacillota</taxon>
        <taxon>Clostridia</taxon>
        <taxon>Peptostreptococcales</taxon>
        <taxon>Anaerovoracaceae</taxon>
        <taxon>Emergencia</taxon>
    </lineage>
</organism>
<dbReference type="Pfam" id="PF00302">
    <property type="entry name" value="CAT"/>
    <property type="match status" value="1"/>
</dbReference>
<dbReference type="Proteomes" id="UP000284841">
    <property type="component" value="Unassembled WGS sequence"/>
</dbReference>
<dbReference type="InterPro" id="IPR023213">
    <property type="entry name" value="CAT-like_dom_sf"/>
</dbReference>
<dbReference type="PANTHER" id="PTHR38474:SF2">
    <property type="entry name" value="CHLORAMPHENICOL ACETYLTRANSFERASE"/>
    <property type="match status" value="1"/>
</dbReference>
<accession>A0A415E5F7</accession>
<protein>
    <submittedName>
        <fullName evidence="2">Chloramphenicol acetyltransferase CAT</fullName>
    </submittedName>
</protein>
<dbReference type="PIRSF" id="PIRSF000440">
    <property type="entry name" value="CAT"/>
    <property type="match status" value="1"/>
</dbReference>
<feature type="active site" description="Proton acceptor" evidence="1">
    <location>
        <position position="192"/>
    </location>
</feature>
<dbReference type="PANTHER" id="PTHR38474">
    <property type="entry name" value="SLR0299 PROTEIN"/>
    <property type="match status" value="1"/>
</dbReference>
<dbReference type="EMBL" id="QRMS01000002">
    <property type="protein sequence ID" value="RHJ88765.1"/>
    <property type="molecule type" value="Genomic_DNA"/>
</dbReference>
<dbReference type="OrthoDB" id="9801766at2"/>
<comment type="caution">
    <text evidence="2">The sequence shown here is derived from an EMBL/GenBank/DDBJ whole genome shotgun (WGS) entry which is preliminary data.</text>
</comment>
<dbReference type="STRING" id="1776384.GCA_900086585_04154"/>
<keyword evidence="3" id="KW-1185">Reference proteome</keyword>
<dbReference type="AlphaFoldDB" id="A0A415E5F7"/>
<sequence length="220" mass="25708">MNETFHPIDMTAWERQPYFYYFTKMLPTGYSMTVEMDITETYESIKQEGGYFFAAYLYTTLKQLTMQKEFRITTVDGKLGYFDVLHPSFAVLHEDDKTMSNMWIAYADSFAVFSRNYEEDMKQYKNNHGILAKPEEPPANSCMIGMVPWIEFTHYCPIPYAQSDCYFPVIQAGKYFTRHGRRLMPYSITTHHAVADGYHVSAFLDGVQTLLSNPETWINK</sequence>
<name>A0A415E5F7_9FIRM</name>
<keyword evidence="2" id="KW-0808">Transferase</keyword>
<dbReference type="GO" id="GO:0008811">
    <property type="term" value="F:chloramphenicol O-acetyltransferase activity"/>
    <property type="evidence" value="ECO:0007669"/>
    <property type="project" value="InterPro"/>
</dbReference>
<evidence type="ECO:0000256" key="1">
    <source>
        <dbReference type="PIRSR" id="PIRSR000440-1"/>
    </source>
</evidence>
<dbReference type="SUPFAM" id="SSF52777">
    <property type="entry name" value="CoA-dependent acyltransferases"/>
    <property type="match status" value="1"/>
</dbReference>
<evidence type="ECO:0000313" key="2">
    <source>
        <dbReference type="EMBL" id="RHJ88765.1"/>
    </source>
</evidence>
<gene>
    <name evidence="2" type="ORF">DW099_09005</name>
</gene>
<evidence type="ECO:0000313" key="3">
    <source>
        <dbReference type="Proteomes" id="UP000284841"/>
    </source>
</evidence>
<reference evidence="2 3" key="1">
    <citation type="submission" date="2018-08" db="EMBL/GenBank/DDBJ databases">
        <title>A genome reference for cultivated species of the human gut microbiota.</title>
        <authorList>
            <person name="Zou Y."/>
            <person name="Xue W."/>
            <person name="Luo G."/>
        </authorList>
    </citation>
    <scope>NUCLEOTIDE SEQUENCE [LARGE SCALE GENOMIC DNA]</scope>
    <source>
        <strain evidence="2 3">AM07-24</strain>
    </source>
</reference>
<proteinExistence type="predicted"/>